<keyword evidence="8" id="KW-1185">Reference proteome</keyword>
<evidence type="ECO:0000256" key="5">
    <source>
        <dbReference type="ARBA" id="ARBA00023221"/>
    </source>
</evidence>
<accession>A0ABX0SVT0</accession>
<evidence type="ECO:0000259" key="6">
    <source>
        <dbReference type="SMART" id="SM00822"/>
    </source>
</evidence>
<gene>
    <name evidence="7" type="ORF">FHX46_003168</name>
</gene>
<keyword evidence="4" id="KW-0443">Lipid metabolism</keyword>
<dbReference type="EMBL" id="JAANOU010000001">
    <property type="protein sequence ID" value="NIH80638.1"/>
    <property type="molecule type" value="Genomic_DNA"/>
</dbReference>
<organism evidence="7 8">
    <name type="scientific">Amycolatopsis viridis</name>
    <dbReference type="NCBI Taxonomy" id="185678"/>
    <lineage>
        <taxon>Bacteria</taxon>
        <taxon>Bacillati</taxon>
        <taxon>Actinomycetota</taxon>
        <taxon>Actinomycetes</taxon>
        <taxon>Pseudonocardiales</taxon>
        <taxon>Pseudonocardiaceae</taxon>
        <taxon>Amycolatopsis</taxon>
    </lineage>
</organism>
<comment type="caution">
    <text evidence="7">The sequence shown here is derived from an EMBL/GenBank/DDBJ whole genome shotgun (WGS) entry which is preliminary data.</text>
</comment>
<evidence type="ECO:0000313" key="7">
    <source>
        <dbReference type="EMBL" id="NIH80638.1"/>
    </source>
</evidence>
<protein>
    <submittedName>
        <fullName evidence="7">3alpha(Or 20beta)-hydroxysteroid dehydrogenase</fullName>
        <ecNumber evidence="7">1.1.1.53</ecNumber>
    </submittedName>
</protein>
<evidence type="ECO:0000256" key="3">
    <source>
        <dbReference type="ARBA" id="ARBA00023027"/>
    </source>
</evidence>
<dbReference type="PRINTS" id="PR00080">
    <property type="entry name" value="SDRFAMILY"/>
</dbReference>
<keyword evidence="2 7" id="KW-0560">Oxidoreductase</keyword>
<name>A0ABX0SVT0_9PSEU</name>
<dbReference type="Pfam" id="PF13561">
    <property type="entry name" value="adh_short_C2"/>
    <property type="match status" value="1"/>
</dbReference>
<dbReference type="SUPFAM" id="SSF51735">
    <property type="entry name" value="NAD(P)-binding Rossmann-fold domains"/>
    <property type="match status" value="1"/>
</dbReference>
<feature type="domain" description="Ketoreductase" evidence="6">
    <location>
        <begin position="7"/>
        <end position="176"/>
    </location>
</feature>
<dbReference type="InterPro" id="IPR020904">
    <property type="entry name" value="Sc_DH/Rdtase_CS"/>
</dbReference>
<dbReference type="PANTHER" id="PTHR43180:SF28">
    <property type="entry name" value="NAD(P)-BINDING ROSSMANN-FOLD SUPERFAMILY PROTEIN"/>
    <property type="match status" value="1"/>
</dbReference>
<evidence type="ECO:0000256" key="2">
    <source>
        <dbReference type="ARBA" id="ARBA00023002"/>
    </source>
</evidence>
<dbReference type="InterPro" id="IPR057326">
    <property type="entry name" value="KR_dom"/>
</dbReference>
<sequence>MTNLDGKVALITGAARGMGESHARHFVASGAKVVLGDVLDEPGRAVADSLGEHAYYVHLDVTSEAAWDAAVAVAISRFGRLDVLVNNAGVQPISPMADTSADDFRHCLDINTVGQFIGIKAVTAAMTEAGGGSIVNISSTNGFVGAPGMSAYTASKFAIRGLTRCAALELGHAGIRVNSVHPGGVDTAMTRDPEWEGQDQSAFFATLPVPRIGQPADISRMVAWLASDESAYASGAEFLVDGGLLAGRY</sequence>
<dbReference type="Gene3D" id="3.40.50.720">
    <property type="entry name" value="NAD(P)-binding Rossmann-like Domain"/>
    <property type="match status" value="1"/>
</dbReference>
<dbReference type="PANTHER" id="PTHR43180">
    <property type="entry name" value="3-OXOACYL-(ACYL-CARRIER-PROTEIN) REDUCTASE (AFU_ORTHOLOGUE AFUA_6G11210)"/>
    <property type="match status" value="1"/>
</dbReference>
<dbReference type="Proteomes" id="UP000754495">
    <property type="component" value="Unassembled WGS sequence"/>
</dbReference>
<dbReference type="PRINTS" id="PR00081">
    <property type="entry name" value="GDHRDH"/>
</dbReference>
<dbReference type="EC" id="1.1.1.53" evidence="7"/>
<evidence type="ECO:0000313" key="8">
    <source>
        <dbReference type="Proteomes" id="UP000754495"/>
    </source>
</evidence>
<proteinExistence type="inferred from homology"/>
<dbReference type="InterPro" id="IPR036291">
    <property type="entry name" value="NAD(P)-bd_dom_sf"/>
</dbReference>
<keyword evidence="3" id="KW-0520">NAD</keyword>
<evidence type="ECO:0000256" key="4">
    <source>
        <dbReference type="ARBA" id="ARBA00023098"/>
    </source>
</evidence>
<reference evidence="7 8" key="1">
    <citation type="submission" date="2020-03" db="EMBL/GenBank/DDBJ databases">
        <title>Sequencing the genomes of 1000 actinobacteria strains.</title>
        <authorList>
            <person name="Klenk H.-P."/>
        </authorList>
    </citation>
    <scope>NUCLEOTIDE SEQUENCE [LARGE SCALE GENOMIC DNA]</scope>
    <source>
        <strain evidence="7 8">DSM 45668</strain>
    </source>
</reference>
<comment type="similarity">
    <text evidence="1">Belongs to the short-chain dehydrogenases/reductases (SDR) family.</text>
</comment>
<dbReference type="NCBIfam" id="NF005559">
    <property type="entry name" value="PRK07231.1"/>
    <property type="match status" value="1"/>
</dbReference>
<dbReference type="GO" id="GO:0047044">
    <property type="term" value="F:androstan-3-alpha,17-beta-diol dehydrogenase (NAD+) activity"/>
    <property type="evidence" value="ECO:0007669"/>
    <property type="project" value="UniProtKB-EC"/>
</dbReference>
<dbReference type="InterPro" id="IPR002347">
    <property type="entry name" value="SDR_fam"/>
</dbReference>
<keyword evidence="5" id="KW-0753">Steroid metabolism</keyword>
<dbReference type="PROSITE" id="PS00061">
    <property type="entry name" value="ADH_SHORT"/>
    <property type="match status" value="1"/>
</dbReference>
<evidence type="ECO:0000256" key="1">
    <source>
        <dbReference type="ARBA" id="ARBA00006484"/>
    </source>
</evidence>
<dbReference type="SMART" id="SM00822">
    <property type="entry name" value="PKS_KR"/>
    <property type="match status" value="1"/>
</dbReference>
<dbReference type="RefSeq" id="WP_167115189.1">
    <property type="nucleotide sequence ID" value="NZ_JAANOU010000001.1"/>
</dbReference>